<feature type="compositionally biased region" description="Basic and acidic residues" evidence="1">
    <location>
        <begin position="46"/>
        <end position="56"/>
    </location>
</feature>
<accession>J2ZX74</accession>
<organism evidence="2 3">
    <name type="scientific">Halogranum salarium B-1</name>
    <dbReference type="NCBI Taxonomy" id="1210908"/>
    <lineage>
        <taxon>Archaea</taxon>
        <taxon>Methanobacteriati</taxon>
        <taxon>Methanobacteriota</taxon>
        <taxon>Stenosarchaea group</taxon>
        <taxon>Halobacteria</taxon>
        <taxon>Halobacteriales</taxon>
        <taxon>Haloferacaceae</taxon>
    </lineage>
</organism>
<dbReference type="AlphaFoldDB" id="J2ZX74"/>
<dbReference type="Proteomes" id="UP000007813">
    <property type="component" value="Unassembled WGS sequence"/>
</dbReference>
<evidence type="ECO:0000256" key="1">
    <source>
        <dbReference type="SAM" id="MobiDB-lite"/>
    </source>
</evidence>
<reference evidence="2 3" key="1">
    <citation type="journal article" date="2012" name="J. Bacteriol.">
        <title>Draft Genome Sequence of the Extremely Halophilic Archaeon Halogranum salarium B-1T.</title>
        <authorList>
            <person name="Kim K.K."/>
            <person name="Lee K.C."/>
            <person name="Lee J.S."/>
        </authorList>
    </citation>
    <scope>NUCLEOTIDE SEQUENCE [LARGE SCALE GENOMIC DNA]</scope>
    <source>
        <strain evidence="2 3">B-1</strain>
    </source>
</reference>
<protein>
    <submittedName>
        <fullName evidence="2">Uncharacterized protein</fullName>
    </submittedName>
</protein>
<proteinExistence type="predicted"/>
<evidence type="ECO:0000313" key="2">
    <source>
        <dbReference type="EMBL" id="EJN57638.1"/>
    </source>
</evidence>
<feature type="region of interest" description="Disordered" evidence="1">
    <location>
        <begin position="29"/>
        <end position="56"/>
    </location>
</feature>
<comment type="caution">
    <text evidence="2">The sequence shown here is derived from an EMBL/GenBank/DDBJ whole genome shotgun (WGS) entry which is preliminary data.</text>
</comment>
<evidence type="ECO:0000313" key="3">
    <source>
        <dbReference type="Proteomes" id="UP000007813"/>
    </source>
</evidence>
<sequence length="56" mass="5942">MNCLSVELRKFREIGYGSVDIQGCPSTLVTPTWSGSSTSTTNTADSSERESAPDAT</sequence>
<name>J2ZX74_9EURY</name>
<gene>
    <name evidence="2" type="ORF">HSB1_39990</name>
</gene>
<feature type="compositionally biased region" description="Low complexity" evidence="1">
    <location>
        <begin position="30"/>
        <end position="45"/>
    </location>
</feature>
<dbReference type="EMBL" id="ALJD01000012">
    <property type="protein sequence ID" value="EJN57638.1"/>
    <property type="molecule type" value="Genomic_DNA"/>
</dbReference>